<dbReference type="Proteomes" id="UP000780345">
    <property type="component" value="Unassembled WGS sequence"/>
</dbReference>
<proteinExistence type="predicted"/>
<dbReference type="EMBL" id="JABZQQ010000010">
    <property type="protein sequence ID" value="MBF1264505.1"/>
    <property type="molecule type" value="Genomic_DNA"/>
</dbReference>
<dbReference type="Pfam" id="PF10124">
    <property type="entry name" value="Mu-like_gpT"/>
    <property type="match status" value="1"/>
</dbReference>
<name>A0A930DI49_NEISI</name>
<protein>
    <submittedName>
        <fullName evidence="2">Mu-like prophage major head subunit gpT family protein</fullName>
    </submittedName>
</protein>
<reference evidence="2" key="1">
    <citation type="submission" date="2020-04" db="EMBL/GenBank/DDBJ databases">
        <title>Deep metagenomics examines the oral microbiome during advanced dental caries in children, revealing novel taxa and co-occurrences with host molecules.</title>
        <authorList>
            <person name="Baker J.L."/>
            <person name="Morton J.T."/>
            <person name="Dinis M."/>
            <person name="Alvarez R."/>
            <person name="Tran N.C."/>
            <person name="Knight R."/>
            <person name="Edlund A."/>
        </authorList>
    </citation>
    <scope>NUCLEOTIDE SEQUENCE</scope>
    <source>
        <strain evidence="2">JCVI_32_bin.62</strain>
    </source>
</reference>
<gene>
    <name evidence="2" type="ORF">HXM80_02210</name>
</gene>
<dbReference type="AlphaFoldDB" id="A0A930DI49"/>
<evidence type="ECO:0000313" key="3">
    <source>
        <dbReference type="Proteomes" id="UP000780345"/>
    </source>
</evidence>
<comment type="caution">
    <text evidence="2">The sequence shown here is derived from an EMBL/GenBank/DDBJ whole genome shotgun (WGS) entry which is preliminary data.</text>
</comment>
<feature type="domain" description="Bacteriophage Mu GpT" evidence="1">
    <location>
        <begin position="7"/>
        <end position="301"/>
    </location>
</feature>
<sequence length="302" mass="33814">MDKSAILTAITAAFRKEFQAGLESVKPDYTAVAMTIPSNTATNTYAWLGKFPQMREWVGSRQIEKMNKQAMSLDNKKFEATVGVARTDIEDDQVGMYRPMMAAMGESAAALPDTLVWGLLKKGKTTVGYDGQYFFDTDHPVYEKADGTGQNTPHSNLTTGTDNDAPTFYVVDDTKTLKPLIFQNRTDPEFETKFDPSKSDRVFMEDEYLYGSRRRCNAGFGLWQLMHMAEKTALTRENLAAIIVKMQKIKADGGYVLNVKPSLLVVPPELEDKARELLEADKINGTTNTFKGRLKLHVCVHL</sequence>
<evidence type="ECO:0000313" key="2">
    <source>
        <dbReference type="EMBL" id="MBF1264505.1"/>
    </source>
</evidence>
<dbReference type="InterPro" id="IPR018774">
    <property type="entry name" value="Phage_Mu_GpT"/>
</dbReference>
<accession>A0A930DI49</accession>
<evidence type="ECO:0000259" key="1">
    <source>
        <dbReference type="Pfam" id="PF10124"/>
    </source>
</evidence>
<organism evidence="2 3">
    <name type="scientific">Neisseria sicca</name>
    <dbReference type="NCBI Taxonomy" id="490"/>
    <lineage>
        <taxon>Bacteria</taxon>
        <taxon>Pseudomonadati</taxon>
        <taxon>Pseudomonadota</taxon>
        <taxon>Betaproteobacteria</taxon>
        <taxon>Neisseriales</taxon>
        <taxon>Neisseriaceae</taxon>
        <taxon>Neisseria</taxon>
    </lineage>
</organism>